<name>A0A9P0KQL3_ACAOB</name>
<feature type="compositionally biased region" description="Polar residues" evidence="1">
    <location>
        <begin position="9"/>
        <end position="18"/>
    </location>
</feature>
<feature type="region of interest" description="Disordered" evidence="1">
    <location>
        <begin position="1"/>
        <end position="25"/>
    </location>
</feature>
<keyword evidence="3" id="KW-1185">Reference proteome</keyword>
<accession>A0A9P0KQL3</accession>
<dbReference type="Proteomes" id="UP001152888">
    <property type="component" value="Unassembled WGS sequence"/>
</dbReference>
<dbReference type="OrthoDB" id="6779353at2759"/>
<protein>
    <submittedName>
        <fullName evidence="2">Uncharacterized protein</fullName>
    </submittedName>
</protein>
<organism evidence="2 3">
    <name type="scientific">Acanthoscelides obtectus</name>
    <name type="common">Bean weevil</name>
    <name type="synonym">Bruchus obtectus</name>
    <dbReference type="NCBI Taxonomy" id="200917"/>
    <lineage>
        <taxon>Eukaryota</taxon>
        <taxon>Metazoa</taxon>
        <taxon>Ecdysozoa</taxon>
        <taxon>Arthropoda</taxon>
        <taxon>Hexapoda</taxon>
        <taxon>Insecta</taxon>
        <taxon>Pterygota</taxon>
        <taxon>Neoptera</taxon>
        <taxon>Endopterygota</taxon>
        <taxon>Coleoptera</taxon>
        <taxon>Polyphaga</taxon>
        <taxon>Cucujiformia</taxon>
        <taxon>Chrysomeloidea</taxon>
        <taxon>Chrysomelidae</taxon>
        <taxon>Bruchinae</taxon>
        <taxon>Bruchini</taxon>
        <taxon>Acanthoscelides</taxon>
    </lineage>
</organism>
<gene>
    <name evidence="2" type="ORF">ACAOBT_LOCUS13897</name>
</gene>
<dbReference type="EMBL" id="CAKOFQ010006893">
    <property type="protein sequence ID" value="CAH1980308.1"/>
    <property type="molecule type" value="Genomic_DNA"/>
</dbReference>
<evidence type="ECO:0000313" key="2">
    <source>
        <dbReference type="EMBL" id="CAH1980308.1"/>
    </source>
</evidence>
<reference evidence="2" key="1">
    <citation type="submission" date="2022-03" db="EMBL/GenBank/DDBJ databases">
        <authorList>
            <person name="Sayadi A."/>
        </authorList>
    </citation>
    <scope>NUCLEOTIDE SEQUENCE</scope>
</reference>
<proteinExistence type="predicted"/>
<comment type="caution">
    <text evidence="2">The sequence shown here is derived from an EMBL/GenBank/DDBJ whole genome shotgun (WGS) entry which is preliminary data.</text>
</comment>
<dbReference type="AlphaFoldDB" id="A0A9P0KQL3"/>
<evidence type="ECO:0000313" key="3">
    <source>
        <dbReference type="Proteomes" id="UP001152888"/>
    </source>
</evidence>
<sequence>MMESDTAENSDQMDQPSTKTKKRNKIGGESLNAVCVTRFSSDNCCQSFKVTSEHLKLMTKKIVYSKD</sequence>
<evidence type="ECO:0000256" key="1">
    <source>
        <dbReference type="SAM" id="MobiDB-lite"/>
    </source>
</evidence>